<dbReference type="AlphaFoldDB" id="A0A0F9M154"/>
<sequence length="61" mass="7235">MDLKKLLDYVEENARDVSDLIKVADIRRIKPGDPWRAHLINDLRSRYELEITEADLQKENL</sequence>
<proteinExistence type="predicted"/>
<evidence type="ECO:0000313" key="1">
    <source>
        <dbReference type="EMBL" id="KKM93086.1"/>
    </source>
</evidence>
<gene>
    <name evidence="1" type="ORF">LCGC14_1211970</name>
</gene>
<name>A0A0F9M154_9ZZZZ</name>
<reference evidence="1" key="1">
    <citation type="journal article" date="2015" name="Nature">
        <title>Complex archaea that bridge the gap between prokaryotes and eukaryotes.</title>
        <authorList>
            <person name="Spang A."/>
            <person name="Saw J.H."/>
            <person name="Jorgensen S.L."/>
            <person name="Zaremba-Niedzwiedzka K."/>
            <person name="Martijn J."/>
            <person name="Lind A.E."/>
            <person name="van Eijk R."/>
            <person name="Schleper C."/>
            <person name="Guy L."/>
            <person name="Ettema T.J."/>
        </authorList>
    </citation>
    <scope>NUCLEOTIDE SEQUENCE</scope>
</reference>
<dbReference type="EMBL" id="LAZR01006313">
    <property type="protein sequence ID" value="KKM93086.1"/>
    <property type="molecule type" value="Genomic_DNA"/>
</dbReference>
<organism evidence="1">
    <name type="scientific">marine sediment metagenome</name>
    <dbReference type="NCBI Taxonomy" id="412755"/>
    <lineage>
        <taxon>unclassified sequences</taxon>
        <taxon>metagenomes</taxon>
        <taxon>ecological metagenomes</taxon>
    </lineage>
</organism>
<comment type="caution">
    <text evidence="1">The sequence shown here is derived from an EMBL/GenBank/DDBJ whole genome shotgun (WGS) entry which is preliminary data.</text>
</comment>
<accession>A0A0F9M154</accession>
<protein>
    <submittedName>
        <fullName evidence="1">Uncharacterized protein</fullName>
    </submittedName>
</protein>